<protein>
    <recommendedName>
        <fullName evidence="6">Protein DOM34 homolog</fullName>
    </recommendedName>
</protein>
<sequence>MKLINKVEGSGTNEGTILTLLPQDKEDLFTLYNIINTDDEIIFKKKVTSKTEESGKKKTTQLEKLRIRVVSSEFEPQNEFLRYKGVTTEDDYSNANQDMPIGKFFSFTIDFQYPFTLIKSDYNSYVSNLIKEACNIEGRSDMAAVVLQEGIAHICLMNSFSTVLKHKVEYSIPKKKRATDIMKFDDKVEKFYKATYESMLRHFDFESLKCIILCSPGFYAKTLYDKILNYARETKNKSVLSNSNKFLVAHCSTGYLQGIDEVLKNPAYKHKLEDVKNSKEVIIMDEFLDHLNKDDFKAWYGEQEITKAAELAAIDTLLISDSWMRSDDVKIRQKSLNLVKEVEQSGGKAYIFSSLHNIGEELDRLTGIACILKYPIPDLDEDIDDVSDEDN</sequence>
<dbReference type="Pfam" id="PF03464">
    <property type="entry name" value="eRF1_2"/>
    <property type="match status" value="1"/>
</dbReference>
<dbReference type="SMART" id="SM01194">
    <property type="entry name" value="eRF1_1"/>
    <property type="match status" value="1"/>
</dbReference>
<dbReference type="Proteomes" id="UP000422736">
    <property type="component" value="Chromosome 1"/>
</dbReference>
<dbReference type="InterPro" id="IPR042226">
    <property type="entry name" value="eFR1_2_sf"/>
</dbReference>
<dbReference type="InterPro" id="IPR038069">
    <property type="entry name" value="Pelota/DOM34_N"/>
</dbReference>
<dbReference type="SUPFAM" id="SSF53137">
    <property type="entry name" value="Translational machinery components"/>
    <property type="match status" value="1"/>
</dbReference>
<dbReference type="InterPro" id="IPR004405">
    <property type="entry name" value="TF_pelota"/>
</dbReference>
<dbReference type="InterPro" id="IPR029064">
    <property type="entry name" value="Ribosomal_eL30-like_sf"/>
</dbReference>
<evidence type="ECO:0000256" key="3">
    <source>
        <dbReference type="ARBA" id="ARBA00009504"/>
    </source>
</evidence>
<dbReference type="EMBL" id="CP015054">
    <property type="protein sequence ID" value="QGN13754.1"/>
    <property type="molecule type" value="Genomic_DNA"/>
</dbReference>
<dbReference type="PANTHER" id="PTHR10853">
    <property type="entry name" value="PELOTA"/>
    <property type="match status" value="1"/>
</dbReference>
<evidence type="ECO:0000256" key="1">
    <source>
        <dbReference type="ARBA" id="ARBA00001968"/>
    </source>
</evidence>
<dbReference type="SUPFAM" id="SSF55315">
    <property type="entry name" value="L30e-like"/>
    <property type="match status" value="1"/>
</dbReference>
<evidence type="ECO:0000259" key="7">
    <source>
        <dbReference type="SMART" id="SM01194"/>
    </source>
</evidence>
<dbReference type="NCBIfam" id="TIGR00111">
    <property type="entry name" value="pelota"/>
    <property type="match status" value="1"/>
</dbReference>
<dbReference type="SUPFAM" id="SSF159065">
    <property type="entry name" value="Dom34/Pelota N-terminal domain-like"/>
    <property type="match status" value="1"/>
</dbReference>
<dbReference type="Gene3D" id="3.30.1330.30">
    <property type="match status" value="1"/>
</dbReference>
<feature type="domain" description="eRF1/Pelota-like N-terminal" evidence="7">
    <location>
        <begin position="1"/>
        <end position="135"/>
    </location>
</feature>
<dbReference type="InterPro" id="IPR005142">
    <property type="entry name" value="eRF1_3"/>
</dbReference>
<dbReference type="PANTHER" id="PTHR10853:SF0">
    <property type="entry name" value="PROTEIN PELOTA HOMOLOG"/>
    <property type="match status" value="1"/>
</dbReference>
<reference evidence="8 9" key="1">
    <citation type="submission" date="2016-03" db="EMBL/GenBank/DDBJ databases">
        <title>How can Kluyveromyces marxianus grow so fast - potential evolutionary course in Saccharomyces Complex revealed by comparative genomics.</title>
        <authorList>
            <person name="Mo W."/>
            <person name="Lu W."/>
            <person name="Yang X."/>
            <person name="Qi J."/>
            <person name="Lv H."/>
        </authorList>
    </citation>
    <scope>NUCLEOTIDE SEQUENCE [LARGE SCALE GENOMIC DNA]</scope>
    <source>
        <strain evidence="8 9">FIM1</strain>
    </source>
</reference>
<dbReference type="InterPro" id="IPR058547">
    <property type="entry name" value="Pelota_N"/>
</dbReference>
<keyword evidence="5 6" id="KW-0479">Metal-binding</keyword>
<name>A0ABX6ES90_KLUMA</name>
<organism evidence="8 9">
    <name type="scientific">Kluyveromyces marxianus</name>
    <name type="common">Yeast</name>
    <name type="synonym">Candida kefyr</name>
    <dbReference type="NCBI Taxonomy" id="4911"/>
    <lineage>
        <taxon>Eukaryota</taxon>
        <taxon>Fungi</taxon>
        <taxon>Dikarya</taxon>
        <taxon>Ascomycota</taxon>
        <taxon>Saccharomycotina</taxon>
        <taxon>Saccharomycetes</taxon>
        <taxon>Saccharomycetales</taxon>
        <taxon>Saccharomycetaceae</taxon>
        <taxon>Kluyveromyces</taxon>
    </lineage>
</organism>
<proteinExistence type="inferred from homology"/>
<comment type="subcellular location">
    <subcellularLocation>
        <location evidence="2 6">Cytoplasm</location>
    </subcellularLocation>
</comment>
<dbReference type="InterPro" id="IPR005141">
    <property type="entry name" value="eRF1_2"/>
</dbReference>
<comment type="similarity">
    <text evidence="3 6">Belongs to the eukaryotic release factor 1 family. Pelota subfamily.</text>
</comment>
<evidence type="ECO:0000256" key="5">
    <source>
        <dbReference type="ARBA" id="ARBA00022723"/>
    </source>
</evidence>
<evidence type="ECO:0000256" key="4">
    <source>
        <dbReference type="ARBA" id="ARBA00022490"/>
    </source>
</evidence>
<keyword evidence="4 6" id="KW-0963">Cytoplasm</keyword>
<evidence type="ECO:0000313" key="8">
    <source>
        <dbReference type="EMBL" id="QGN13754.1"/>
    </source>
</evidence>
<dbReference type="InterPro" id="IPR005140">
    <property type="entry name" value="eRF1_Pelota-like_N"/>
</dbReference>
<evidence type="ECO:0000256" key="2">
    <source>
        <dbReference type="ARBA" id="ARBA00004496"/>
    </source>
</evidence>
<gene>
    <name evidence="8" type="primary">DOM34</name>
    <name evidence="8" type="ORF">FIM1_398</name>
</gene>
<reference evidence="8 9" key="2">
    <citation type="submission" date="2019-11" db="EMBL/GenBank/DDBJ databases">
        <authorList>
            <person name="Lu H."/>
        </authorList>
    </citation>
    <scope>NUCLEOTIDE SEQUENCE [LARGE SCALE GENOMIC DNA]</scope>
    <source>
        <strain evidence="8 9">FIM1</strain>
    </source>
</reference>
<keyword evidence="9" id="KW-1185">Reference proteome</keyword>
<dbReference type="Pfam" id="PF26356">
    <property type="entry name" value="Pelota_N"/>
    <property type="match status" value="1"/>
</dbReference>
<accession>A0ABX6ES90</accession>
<evidence type="ECO:0000313" key="9">
    <source>
        <dbReference type="Proteomes" id="UP000422736"/>
    </source>
</evidence>
<dbReference type="Gene3D" id="3.30.420.60">
    <property type="entry name" value="eRF1 domain 2"/>
    <property type="match status" value="1"/>
</dbReference>
<evidence type="ECO:0000256" key="6">
    <source>
        <dbReference type="RuleBase" id="RU362019"/>
    </source>
</evidence>
<dbReference type="Gene3D" id="2.30.30.870">
    <property type="entry name" value="Pelota, domain A"/>
    <property type="match status" value="1"/>
</dbReference>
<comment type="function">
    <text evidence="6">Component of the Dom34-Hbs1 complex, a complex that recognizes stalled ribosomes and triggers the No-Go Decay (NGD) pathway (PubMed:20890290). In the Dom34-Hbs1 complex, dom34 recognizes ribosomes stalled at the 3' end of an mRNA and engages stalled ribosomes by destabilizing mRNA in the mRNA channel. Following ribosome-binding, the Dom34-Hbs1 complex promotes the disassembly of stalled ribosomes, followed by degradation of damaged mRNAs as part of the NGD pathway.</text>
</comment>
<comment type="cofactor">
    <cofactor evidence="1 6">
        <name>a divalent metal cation</name>
        <dbReference type="ChEBI" id="CHEBI:60240"/>
    </cofactor>
</comment>
<dbReference type="Pfam" id="PF03465">
    <property type="entry name" value="eRF1_3"/>
    <property type="match status" value="1"/>
</dbReference>